<feature type="domain" description="Protein kinase" evidence="1">
    <location>
        <begin position="26"/>
        <end position="291"/>
    </location>
</feature>
<dbReference type="EMBL" id="VRMN01000001">
    <property type="protein sequence ID" value="KAA8497917.1"/>
    <property type="molecule type" value="Genomic_DNA"/>
</dbReference>
<dbReference type="SUPFAM" id="SSF56112">
    <property type="entry name" value="Protein kinase-like (PK-like)"/>
    <property type="match status" value="1"/>
</dbReference>
<dbReference type="GO" id="GO:0005524">
    <property type="term" value="F:ATP binding"/>
    <property type="evidence" value="ECO:0007669"/>
    <property type="project" value="InterPro"/>
</dbReference>
<keyword evidence="2" id="KW-0418">Kinase</keyword>
<reference evidence="3" key="1">
    <citation type="journal article" date="2019" name="Nat. Commun.">
        <title>Expansion of phycobilisome linker gene families in mesophilic red algae.</title>
        <authorList>
            <person name="Lee J."/>
            <person name="Kim D."/>
            <person name="Bhattacharya D."/>
            <person name="Yoon H.S."/>
        </authorList>
    </citation>
    <scope>NUCLEOTIDE SEQUENCE [LARGE SCALE GENOMIC DNA]</scope>
    <source>
        <strain evidence="3">CCMP 1328</strain>
    </source>
</reference>
<dbReference type="PROSITE" id="PS00108">
    <property type="entry name" value="PROTEIN_KINASE_ST"/>
    <property type="match status" value="1"/>
</dbReference>
<dbReference type="SMART" id="SM00220">
    <property type="entry name" value="S_TKc"/>
    <property type="match status" value="1"/>
</dbReference>
<dbReference type="AlphaFoldDB" id="A0A5J4Z5K5"/>
<dbReference type="OrthoDB" id="4741at2759"/>
<dbReference type="OMA" id="SSMREIY"/>
<accession>A0A5J4Z5K5</accession>
<dbReference type="PANTHER" id="PTHR24345">
    <property type="entry name" value="SERINE/THREONINE-PROTEIN KINASE PLK"/>
    <property type="match status" value="1"/>
</dbReference>
<comment type="caution">
    <text evidence="2">The sequence shown here is derived from an EMBL/GenBank/DDBJ whole genome shotgun (WGS) entry which is preliminary data.</text>
</comment>
<name>A0A5J4Z5K5_PORPP</name>
<dbReference type="GO" id="GO:0005634">
    <property type="term" value="C:nucleus"/>
    <property type="evidence" value="ECO:0007669"/>
    <property type="project" value="TreeGrafter"/>
</dbReference>
<protein>
    <submittedName>
        <fullName evidence="2">CDPK-related kinase 1</fullName>
    </submittedName>
</protein>
<keyword evidence="3" id="KW-1185">Reference proteome</keyword>
<evidence type="ECO:0000313" key="3">
    <source>
        <dbReference type="Proteomes" id="UP000324585"/>
    </source>
</evidence>
<proteinExistence type="predicted"/>
<dbReference type="Pfam" id="PF00069">
    <property type="entry name" value="Pkinase"/>
    <property type="match status" value="1"/>
</dbReference>
<evidence type="ECO:0000259" key="1">
    <source>
        <dbReference type="PROSITE" id="PS50011"/>
    </source>
</evidence>
<dbReference type="GO" id="GO:0004672">
    <property type="term" value="F:protein kinase activity"/>
    <property type="evidence" value="ECO:0007669"/>
    <property type="project" value="InterPro"/>
</dbReference>
<dbReference type="InterPro" id="IPR008271">
    <property type="entry name" value="Ser/Thr_kinase_AS"/>
</dbReference>
<dbReference type="PROSITE" id="PS50011">
    <property type="entry name" value="PROTEIN_KINASE_DOM"/>
    <property type="match status" value="1"/>
</dbReference>
<keyword evidence="2" id="KW-0808">Transferase</keyword>
<dbReference type="InterPro" id="IPR000719">
    <property type="entry name" value="Prot_kinase_dom"/>
</dbReference>
<dbReference type="Gene3D" id="1.10.510.10">
    <property type="entry name" value="Transferase(Phosphotransferase) domain 1"/>
    <property type="match status" value="1"/>
</dbReference>
<dbReference type="Proteomes" id="UP000324585">
    <property type="component" value="Unassembled WGS sequence"/>
</dbReference>
<sequence length="313" mass="34625">MVAASLVGPRSVTELGIVVGLRDVGISITRLVAYGGQGTLYEAAAVSTGEKVAVKVLHKVSPSDHRRSASQREKVLREVRMMHRAHVVSPQLFEDDKCFYIVSEFLRGVDLHTLHLHRSFTENEILLMGRQIMQQLAHLHSPNVGIAHRDIKPENIMVKNMRTLELQLIDFGLSECVLESPDGLVCTFPGTLQYKSPELVSATSAVDPLPSDIWAAGCVLYKIVCGGFPFSGARGEELTKHGIIKRSPSMDGAVWKQVSMETRGLIRRLLSKNPRERPSARTAMLLIDQILASRELPPVHGYELVPVLPAIRF</sequence>
<evidence type="ECO:0000313" key="2">
    <source>
        <dbReference type="EMBL" id="KAA8497917.1"/>
    </source>
</evidence>
<gene>
    <name evidence="2" type="ORF">FVE85_5502</name>
</gene>
<dbReference type="InterPro" id="IPR011009">
    <property type="entry name" value="Kinase-like_dom_sf"/>
</dbReference>
<organism evidence="2 3">
    <name type="scientific">Porphyridium purpureum</name>
    <name type="common">Red alga</name>
    <name type="synonym">Porphyridium cruentum</name>
    <dbReference type="NCBI Taxonomy" id="35688"/>
    <lineage>
        <taxon>Eukaryota</taxon>
        <taxon>Rhodophyta</taxon>
        <taxon>Bangiophyceae</taxon>
        <taxon>Porphyridiales</taxon>
        <taxon>Porphyridiaceae</taxon>
        <taxon>Porphyridium</taxon>
    </lineage>
</organism>